<feature type="region of interest" description="Disordered" evidence="1">
    <location>
        <begin position="645"/>
        <end position="694"/>
    </location>
</feature>
<feature type="compositionally biased region" description="Basic and acidic residues" evidence="1">
    <location>
        <begin position="1052"/>
        <end position="1127"/>
    </location>
</feature>
<feature type="compositionally biased region" description="Polar residues" evidence="1">
    <location>
        <begin position="855"/>
        <end position="865"/>
    </location>
</feature>
<keyword evidence="4" id="KW-1185">Reference proteome</keyword>
<feature type="region of interest" description="Disordered" evidence="1">
    <location>
        <begin position="843"/>
        <end position="892"/>
    </location>
</feature>
<dbReference type="Gene3D" id="3.10.20.90">
    <property type="entry name" value="Phosphatidylinositol 3-kinase Catalytic Subunit, Chain A, domain 1"/>
    <property type="match status" value="1"/>
</dbReference>
<dbReference type="Gene3D" id="3.40.50.10130">
    <property type="match status" value="1"/>
</dbReference>
<protein>
    <recommendedName>
        <fullName evidence="2">Rad60/SUMO-like domain-containing protein</fullName>
    </recommendedName>
</protein>
<feature type="compositionally biased region" description="Low complexity" evidence="1">
    <location>
        <begin position="874"/>
        <end position="888"/>
    </location>
</feature>
<dbReference type="InterPro" id="IPR022617">
    <property type="entry name" value="Rad60/SUMO-like_dom"/>
</dbReference>
<dbReference type="Proteomes" id="UP001224775">
    <property type="component" value="Unassembled WGS sequence"/>
</dbReference>
<feature type="region of interest" description="Disordered" evidence="1">
    <location>
        <begin position="270"/>
        <end position="349"/>
    </location>
</feature>
<feature type="compositionally biased region" description="Low complexity" evidence="1">
    <location>
        <begin position="304"/>
        <end position="338"/>
    </location>
</feature>
<dbReference type="GO" id="GO:0005681">
    <property type="term" value="C:spliceosomal complex"/>
    <property type="evidence" value="ECO:0007669"/>
    <property type="project" value="TreeGrafter"/>
</dbReference>
<organism evidence="3 4">
    <name type="scientific">Skeletonema marinoi</name>
    <dbReference type="NCBI Taxonomy" id="267567"/>
    <lineage>
        <taxon>Eukaryota</taxon>
        <taxon>Sar</taxon>
        <taxon>Stramenopiles</taxon>
        <taxon>Ochrophyta</taxon>
        <taxon>Bacillariophyta</taxon>
        <taxon>Coscinodiscophyceae</taxon>
        <taxon>Thalassiosirophycidae</taxon>
        <taxon>Thalassiosirales</taxon>
        <taxon>Skeletonemataceae</taxon>
        <taxon>Skeletonema</taxon>
        <taxon>Skeletonema marinoi-dohrnii complex</taxon>
    </lineage>
</organism>
<feature type="region of interest" description="Disordered" evidence="1">
    <location>
        <begin position="930"/>
        <end position="951"/>
    </location>
</feature>
<feature type="compositionally biased region" description="Acidic residues" evidence="1">
    <location>
        <begin position="663"/>
        <end position="677"/>
    </location>
</feature>
<feature type="compositionally biased region" description="Low complexity" evidence="1">
    <location>
        <begin position="930"/>
        <end position="942"/>
    </location>
</feature>
<evidence type="ECO:0000313" key="4">
    <source>
        <dbReference type="Proteomes" id="UP001224775"/>
    </source>
</evidence>
<gene>
    <name evidence="3" type="ORF">QTG54_011807</name>
</gene>
<feature type="region of interest" description="Disordered" evidence="1">
    <location>
        <begin position="731"/>
        <end position="755"/>
    </location>
</feature>
<accession>A0AAD8Y290</accession>
<dbReference type="EMBL" id="JATAAI010000025">
    <property type="protein sequence ID" value="KAK1737521.1"/>
    <property type="molecule type" value="Genomic_DNA"/>
</dbReference>
<evidence type="ECO:0000259" key="2">
    <source>
        <dbReference type="Pfam" id="PF11976"/>
    </source>
</evidence>
<evidence type="ECO:0000313" key="3">
    <source>
        <dbReference type="EMBL" id="KAK1737521.1"/>
    </source>
</evidence>
<sequence length="1134" mass="127617">MVQVRLRVRPTAAYHAPNKVETITIDSHERLEKIQEKYSTAGNGSKTRLYFEGRELPLNSSVASQDFQDDDTLECCNSPAISAALSACMKDLEEVKKLSYTRRHPGVLKQLLEVSTDVRNNSEHSIWVSGNWTDDKIKARIINFAIMKAVVQRKDRWAVHDLPQCIDCQSLYDALHNHNVFKGGNGNGSRAFRSQEHLFKPFKNNGEASTNWIMLWKKIDLMKGIQRRGYDSTAEDYIEEFVRRDSDRHRSISAAINDEDAYLATHLNSLNSSSPARSLPPRHRQQQQQQHARSRNESSLMDLSSPPRSTSRQSSSSLMNSSSPQRSVSRQPSSTPRSRQSKVYFPQYASDELKRQAQRRCRSNLYDKGRIRGRSAFACMDGLVEKQLARKEIIRDSSRDEIEKWGLLTKGERLGQFCADFDRAVQQAIPEWNVKTCMRGSGSVNSSLTLCLDNREDELFLRRLKQRCEDDNVSFVERDLPAGDYLFLDQSGVQERILPVAIERSHSNECGGNCQLDKMKRCGCSKILFIIEGERCLGSDRLHRSAPKCTPDKCCSAFVARYESLLQSAASLNDNISYETYASSARRRSNDENQQVQIPNKVHDIDVKSLASMIKDHKWEQRLVAENILGIGHNSTNQHEAILLDDSDDDSDGVQNNSIINIDDSDEEEASDEDCIDLSESQDPLPPPPIDDDFIDLCESQEIGVGHIRGGGYSDDTDKSDNDSVIELLNESQDSLPLSPPSKPRKRAASSLGQSSREDNTHLLILREWSEYDNIFHKSIERAWKEMQAAANVTDDYESQQVDIYAESVVKLEALLILGVQIRAVQRVEFANDIQRCFEKSGSSSVSTSRFTSSAAPNLSISRTTNRSRDEASMSKASPSVPAVASMKRPTTAVTKASPVASAAASMKRPAATSLESDLIREARLKRFTQSSSYQSSSAQPQGKRYKTSPVASSTVNYTKSWECTVCTMKNDKEVCDACAAWRCSTCTYVNKSSAHDCICGADGPPKKLADANISSSYDAVGSSSYYPSSSMKPSPSHTRSDSAYATKNLRPRAEQKAKRGGEERKARTKETRELDAERQKIARLEREEEWLRQTEKIKASHEQADEYRKEELKRAKQKKARMEKQQQRRNNGH</sequence>
<dbReference type="Pfam" id="PF11976">
    <property type="entry name" value="Rad60-SLD"/>
    <property type="match status" value="1"/>
</dbReference>
<reference evidence="3" key="1">
    <citation type="submission" date="2023-06" db="EMBL/GenBank/DDBJ databases">
        <title>Survivors Of The Sea: Transcriptome response of Skeletonema marinoi to long-term dormancy.</title>
        <authorList>
            <person name="Pinder M.I.M."/>
            <person name="Kourtchenko O."/>
            <person name="Robertson E.K."/>
            <person name="Larsson T."/>
            <person name="Maumus F."/>
            <person name="Osuna-Cruz C.M."/>
            <person name="Vancaester E."/>
            <person name="Stenow R."/>
            <person name="Vandepoele K."/>
            <person name="Ploug H."/>
            <person name="Bruchert V."/>
            <person name="Godhe A."/>
            <person name="Topel M."/>
        </authorList>
    </citation>
    <scope>NUCLEOTIDE SEQUENCE</scope>
    <source>
        <strain evidence="3">R05AC</strain>
    </source>
</reference>
<name>A0AAD8Y290_9STRA</name>
<feature type="compositionally biased region" description="Low complexity" evidence="1">
    <location>
        <begin position="843"/>
        <end position="854"/>
    </location>
</feature>
<feature type="region of interest" description="Disordered" evidence="1">
    <location>
        <begin position="1023"/>
        <end position="1134"/>
    </location>
</feature>
<evidence type="ECO:0000256" key="1">
    <source>
        <dbReference type="SAM" id="MobiDB-lite"/>
    </source>
</evidence>
<dbReference type="PANTHER" id="PTHR23148:SF0">
    <property type="entry name" value="SERINE_ARGININE REPETITIVE MATRIX PROTEIN 1"/>
    <property type="match status" value="1"/>
</dbReference>
<dbReference type="AlphaFoldDB" id="A0AAD8Y290"/>
<comment type="caution">
    <text evidence="3">The sequence shown here is derived from an EMBL/GenBank/DDBJ whole genome shotgun (WGS) entry which is preliminary data.</text>
</comment>
<dbReference type="GO" id="GO:0048024">
    <property type="term" value="P:regulation of mRNA splicing, via spliceosome"/>
    <property type="evidence" value="ECO:0007669"/>
    <property type="project" value="TreeGrafter"/>
</dbReference>
<feature type="compositionally biased region" description="Low complexity" evidence="1">
    <location>
        <begin position="1023"/>
        <end position="1037"/>
    </location>
</feature>
<dbReference type="InterPro" id="IPR052225">
    <property type="entry name" value="Ser/Arg_repetitive_matrix"/>
</dbReference>
<dbReference type="PANTHER" id="PTHR23148">
    <property type="entry name" value="SERINE/ARGININE REGULATED NUCLEAR MATRIX PROTEIN"/>
    <property type="match status" value="1"/>
</dbReference>
<dbReference type="GO" id="GO:0003723">
    <property type="term" value="F:RNA binding"/>
    <property type="evidence" value="ECO:0007669"/>
    <property type="project" value="TreeGrafter"/>
</dbReference>
<proteinExistence type="predicted"/>
<feature type="domain" description="Rad60/SUMO-like" evidence="2">
    <location>
        <begin position="19"/>
        <end position="74"/>
    </location>
</feature>